<dbReference type="AlphaFoldDB" id="A0A7D8UZ37"/>
<feature type="compositionally biased region" description="Low complexity" evidence="3">
    <location>
        <begin position="26"/>
        <end position="41"/>
    </location>
</feature>
<dbReference type="PANTHER" id="PTHR11360:SF287">
    <property type="entry name" value="MFS MONOCARBOXYLATE TRANSPORTER"/>
    <property type="match status" value="1"/>
</dbReference>
<evidence type="ECO:0008006" key="7">
    <source>
        <dbReference type="Google" id="ProtNLM"/>
    </source>
</evidence>
<dbReference type="Pfam" id="PF07690">
    <property type="entry name" value="MFS_1"/>
    <property type="match status" value="1"/>
</dbReference>
<accession>A0A7D8UZ37</accession>
<comment type="caution">
    <text evidence="5">The sequence shown here is derived from an EMBL/GenBank/DDBJ whole genome shotgun (WGS) entry which is preliminary data.</text>
</comment>
<feature type="compositionally biased region" description="Basic and acidic residues" evidence="3">
    <location>
        <begin position="1"/>
        <end position="12"/>
    </location>
</feature>
<dbReference type="PANTHER" id="PTHR11360">
    <property type="entry name" value="MONOCARBOXYLATE TRANSPORTER"/>
    <property type="match status" value="1"/>
</dbReference>
<organism evidence="5 6">
    <name type="scientific">Vanrija humicola</name>
    <name type="common">Yeast</name>
    <name type="synonym">Cryptococcus humicola</name>
    <dbReference type="NCBI Taxonomy" id="5417"/>
    <lineage>
        <taxon>Eukaryota</taxon>
        <taxon>Fungi</taxon>
        <taxon>Dikarya</taxon>
        <taxon>Basidiomycota</taxon>
        <taxon>Agaricomycotina</taxon>
        <taxon>Tremellomycetes</taxon>
        <taxon>Trichosporonales</taxon>
        <taxon>Trichosporonaceae</taxon>
        <taxon>Vanrija</taxon>
    </lineage>
</organism>
<reference evidence="5 6" key="1">
    <citation type="journal article" date="2019" name="PLoS Genet.">
        <title>Convergent evolution of linked mating-type loci in basidiomycete fungi.</title>
        <authorList>
            <person name="Sun S."/>
            <person name="Coelho M.A."/>
            <person name="Heitman J."/>
            <person name="Nowrousian M."/>
        </authorList>
    </citation>
    <scope>NUCLEOTIDE SEQUENCE [LARGE SCALE GENOMIC DNA]</scope>
    <source>
        <strain evidence="5 6">CBS 4282</strain>
    </source>
</reference>
<feature type="transmembrane region" description="Helical" evidence="4">
    <location>
        <begin position="360"/>
        <end position="380"/>
    </location>
</feature>
<dbReference type="Gene3D" id="1.20.1250.20">
    <property type="entry name" value="MFS general substrate transporter like domains"/>
    <property type="match status" value="1"/>
</dbReference>
<feature type="transmembrane region" description="Helical" evidence="4">
    <location>
        <begin position="336"/>
        <end position="354"/>
    </location>
</feature>
<feature type="transmembrane region" description="Helical" evidence="4">
    <location>
        <begin position="192"/>
        <end position="212"/>
    </location>
</feature>
<keyword evidence="4" id="KW-1133">Transmembrane helix</keyword>
<name>A0A7D8UZ37_VANHU</name>
<dbReference type="EMBL" id="QKWK01000014">
    <property type="protein sequence ID" value="TXT04808.1"/>
    <property type="molecule type" value="Genomic_DNA"/>
</dbReference>
<dbReference type="GO" id="GO:0016020">
    <property type="term" value="C:membrane"/>
    <property type="evidence" value="ECO:0007669"/>
    <property type="project" value="UniProtKB-SubCell"/>
</dbReference>
<evidence type="ECO:0000256" key="1">
    <source>
        <dbReference type="ARBA" id="ARBA00004141"/>
    </source>
</evidence>
<feature type="transmembrane region" description="Helical" evidence="4">
    <location>
        <begin position="440"/>
        <end position="458"/>
    </location>
</feature>
<feature type="transmembrane region" description="Helical" evidence="4">
    <location>
        <begin position="218"/>
        <end position="240"/>
    </location>
</feature>
<dbReference type="InterPro" id="IPR011701">
    <property type="entry name" value="MFS"/>
</dbReference>
<dbReference type="OrthoDB" id="2213137at2759"/>
<keyword evidence="6" id="KW-1185">Reference proteome</keyword>
<comment type="subcellular location">
    <subcellularLocation>
        <location evidence="1">Membrane</location>
        <topology evidence="1">Multi-pass membrane protein</topology>
    </subcellularLocation>
</comment>
<feature type="transmembrane region" description="Helical" evidence="4">
    <location>
        <begin position="271"/>
        <end position="293"/>
    </location>
</feature>
<sequence length="461" mass="48307">MATQTETRKSSFELRPLPASSPPPSGETTAAPTPAAGSTDALPTTAREVPALPPVDRGVGAWSFLVAGTIVELITWGLPYSVGVLHAYWAHEVFPGNEATITLAATLQNGMLFAGAAIFGPLLAAFPNHVKLLQVAGLLVAMTGLIASAFVTKAWHLIITLGLLYPLCGALYLPCATILYEWFHARRGLATGIMYSGAAAGGTFFPLLGHALLKGVGYKATMVTLGAIFGVANGVAIIFIRRRVPLPKRGAPGVQKRVFPKVDWGFLRRRAVWAMCGWVLVTAMANFLPTLWIPTFAGIVGPTHPSGTSLVALMYGSSIAGNLLTGHLSDRFQVRWVVLGSCVFAAVSACALWGMGTKDALLVTFAVVWGLTALASASAWSQMIIYVSQDDMTLPGLLFSILTMLRGAGNFASGPISTALLKSGAVAGAKGAYSTNYGSMMLYTGVVTFAGGLTALIFPNT</sequence>
<keyword evidence="4" id="KW-0472">Membrane</keyword>
<dbReference type="SUPFAM" id="SSF103473">
    <property type="entry name" value="MFS general substrate transporter"/>
    <property type="match status" value="1"/>
</dbReference>
<keyword evidence="4" id="KW-0812">Transmembrane</keyword>
<protein>
    <recommendedName>
        <fullName evidence="7">Major facilitator superfamily (MFS) profile domain-containing protein</fullName>
    </recommendedName>
</protein>
<dbReference type="InterPro" id="IPR036259">
    <property type="entry name" value="MFS_trans_sf"/>
</dbReference>
<comment type="similarity">
    <text evidence="2">Belongs to the major facilitator superfamily. Monocarboxylate porter (TC 2.A.1.13) family.</text>
</comment>
<dbReference type="InterPro" id="IPR050327">
    <property type="entry name" value="Proton-linked_MCT"/>
</dbReference>
<feature type="transmembrane region" description="Helical" evidence="4">
    <location>
        <begin position="101"/>
        <end position="125"/>
    </location>
</feature>
<evidence type="ECO:0000313" key="5">
    <source>
        <dbReference type="EMBL" id="TXT04808.1"/>
    </source>
</evidence>
<feature type="transmembrane region" description="Helical" evidence="4">
    <location>
        <begin position="157"/>
        <end position="180"/>
    </location>
</feature>
<feature type="transmembrane region" description="Helical" evidence="4">
    <location>
        <begin position="392"/>
        <end position="412"/>
    </location>
</feature>
<feature type="region of interest" description="Disordered" evidence="3">
    <location>
        <begin position="1"/>
        <end position="41"/>
    </location>
</feature>
<evidence type="ECO:0000256" key="3">
    <source>
        <dbReference type="SAM" id="MobiDB-lite"/>
    </source>
</evidence>
<evidence type="ECO:0000313" key="6">
    <source>
        <dbReference type="Proteomes" id="UP000473826"/>
    </source>
</evidence>
<dbReference type="GO" id="GO:0022857">
    <property type="term" value="F:transmembrane transporter activity"/>
    <property type="evidence" value="ECO:0007669"/>
    <property type="project" value="InterPro"/>
</dbReference>
<feature type="transmembrane region" description="Helical" evidence="4">
    <location>
        <begin position="305"/>
        <end position="324"/>
    </location>
</feature>
<dbReference type="Proteomes" id="UP000473826">
    <property type="component" value="Unassembled WGS sequence"/>
</dbReference>
<feature type="transmembrane region" description="Helical" evidence="4">
    <location>
        <begin position="132"/>
        <end position="151"/>
    </location>
</feature>
<feature type="transmembrane region" description="Helical" evidence="4">
    <location>
        <begin position="64"/>
        <end position="89"/>
    </location>
</feature>
<evidence type="ECO:0000256" key="4">
    <source>
        <dbReference type="SAM" id="Phobius"/>
    </source>
</evidence>
<gene>
    <name evidence="5" type="ORF">VHUM_04076</name>
</gene>
<evidence type="ECO:0000256" key="2">
    <source>
        <dbReference type="ARBA" id="ARBA00006727"/>
    </source>
</evidence>
<proteinExistence type="inferred from homology"/>